<organism evidence="14 15">
    <name type="scientific">Tianweitania populi</name>
    <dbReference type="NCBI Taxonomy" id="1607949"/>
    <lineage>
        <taxon>Bacteria</taxon>
        <taxon>Pseudomonadati</taxon>
        <taxon>Pseudomonadota</taxon>
        <taxon>Alphaproteobacteria</taxon>
        <taxon>Hyphomicrobiales</taxon>
        <taxon>Phyllobacteriaceae</taxon>
        <taxon>Tianweitania</taxon>
    </lineage>
</organism>
<evidence type="ECO:0000256" key="3">
    <source>
        <dbReference type="ARBA" id="ARBA00022617"/>
    </source>
</evidence>
<evidence type="ECO:0000256" key="9">
    <source>
        <dbReference type="PIRSR" id="PIRSR000018-50"/>
    </source>
</evidence>
<dbReference type="PANTHER" id="PTHR35008:SF8">
    <property type="entry name" value="ALCOHOL DEHYDROGENASE CYTOCHROME C SUBUNIT"/>
    <property type="match status" value="1"/>
</dbReference>
<protein>
    <submittedName>
        <fullName evidence="14">Alcohol dehydrogenase</fullName>
    </submittedName>
</protein>
<dbReference type="GO" id="GO:0009055">
    <property type="term" value="F:electron transfer activity"/>
    <property type="evidence" value="ECO:0007669"/>
    <property type="project" value="InterPro"/>
</dbReference>
<dbReference type="PROSITE" id="PS51007">
    <property type="entry name" value="CYTC"/>
    <property type="match status" value="2"/>
</dbReference>
<feature type="binding site" description="covalent" evidence="9">
    <location>
        <position position="207"/>
    </location>
    <ligand>
        <name>heme c</name>
        <dbReference type="ChEBI" id="CHEBI:61717"/>
        <label>2</label>
    </ligand>
</feature>
<evidence type="ECO:0000256" key="6">
    <source>
        <dbReference type="ARBA" id="ARBA00022737"/>
    </source>
</evidence>
<dbReference type="SUPFAM" id="SSF46626">
    <property type="entry name" value="Cytochrome c"/>
    <property type="match status" value="3"/>
</dbReference>
<feature type="binding site" description="covalent" evidence="9">
    <location>
        <position position="210"/>
    </location>
    <ligand>
        <name>heme c</name>
        <dbReference type="ChEBI" id="CHEBI:61717"/>
        <label>2</label>
    </ligand>
</feature>
<dbReference type="GO" id="GO:0005886">
    <property type="term" value="C:plasma membrane"/>
    <property type="evidence" value="ECO:0007669"/>
    <property type="project" value="UniProtKB-SubCell"/>
</dbReference>
<dbReference type="InterPro" id="IPR009056">
    <property type="entry name" value="Cyt_c-like_dom"/>
</dbReference>
<feature type="binding site" description="covalent" evidence="9">
    <location>
        <position position="355"/>
    </location>
    <ligand>
        <name>heme c</name>
        <dbReference type="ChEBI" id="CHEBI:61717"/>
        <label>3</label>
    </ligand>
</feature>
<evidence type="ECO:0000256" key="1">
    <source>
        <dbReference type="ARBA" id="ARBA00004236"/>
    </source>
</evidence>
<dbReference type="GO" id="GO:0020037">
    <property type="term" value="F:heme binding"/>
    <property type="evidence" value="ECO:0007669"/>
    <property type="project" value="InterPro"/>
</dbReference>
<feature type="binding site" description="covalent" evidence="9">
    <location>
        <position position="61"/>
    </location>
    <ligand>
        <name>heme c</name>
        <dbReference type="ChEBI" id="CHEBI:61717"/>
        <label>1</label>
    </ligand>
</feature>
<dbReference type="InterPro" id="IPR036909">
    <property type="entry name" value="Cyt_c-like_dom_sf"/>
</dbReference>
<comment type="caution">
    <text evidence="14">The sequence shown here is derived from an EMBL/GenBank/DDBJ whole genome shotgun (WGS) entry which is preliminary data.</text>
</comment>
<evidence type="ECO:0000313" key="14">
    <source>
        <dbReference type="EMBL" id="GHD24323.1"/>
    </source>
</evidence>
<evidence type="ECO:0000256" key="12">
    <source>
        <dbReference type="SAM" id="Phobius"/>
    </source>
</evidence>
<keyword evidence="3 9" id="KW-0349">Heme</keyword>
<feature type="binding site" description="covalent" evidence="9">
    <location>
        <position position="352"/>
    </location>
    <ligand>
        <name>heme c</name>
        <dbReference type="ChEBI" id="CHEBI:61717"/>
        <label>3</label>
    </ligand>
</feature>
<evidence type="ECO:0000313" key="15">
    <source>
        <dbReference type="Proteomes" id="UP000630142"/>
    </source>
</evidence>
<keyword evidence="12" id="KW-0812">Transmembrane</keyword>
<keyword evidence="12" id="KW-1133">Transmembrane helix</keyword>
<dbReference type="GO" id="GO:0016614">
    <property type="term" value="F:oxidoreductase activity, acting on CH-OH group of donors"/>
    <property type="evidence" value="ECO:0007669"/>
    <property type="project" value="InterPro"/>
</dbReference>
<comment type="subcellular location">
    <subcellularLocation>
        <location evidence="1">Cell membrane</location>
    </subcellularLocation>
</comment>
<evidence type="ECO:0000256" key="7">
    <source>
        <dbReference type="ARBA" id="ARBA00023004"/>
    </source>
</evidence>
<keyword evidence="5" id="KW-0732">Signal</keyword>
<dbReference type="Gene3D" id="1.10.760.10">
    <property type="entry name" value="Cytochrome c-like domain"/>
    <property type="match status" value="2"/>
</dbReference>
<dbReference type="AlphaFoldDB" id="A0A8J3DYH3"/>
<keyword evidence="2" id="KW-1003">Cell membrane</keyword>
<evidence type="ECO:0000256" key="10">
    <source>
        <dbReference type="PIRSR" id="PIRSR000018-51"/>
    </source>
</evidence>
<gene>
    <name evidence="14" type="ORF">GCM10016234_40410</name>
</gene>
<dbReference type="EMBL" id="BMZQ01000007">
    <property type="protein sequence ID" value="GHD24323.1"/>
    <property type="molecule type" value="Genomic_DNA"/>
</dbReference>
<evidence type="ECO:0000256" key="8">
    <source>
        <dbReference type="ARBA" id="ARBA00023136"/>
    </source>
</evidence>
<dbReference type="PANTHER" id="PTHR35008">
    <property type="entry name" value="BLL4482 PROTEIN-RELATED"/>
    <property type="match status" value="1"/>
</dbReference>
<reference evidence="14" key="2">
    <citation type="submission" date="2020-09" db="EMBL/GenBank/DDBJ databases">
        <authorList>
            <person name="Sun Q."/>
            <person name="Kim S."/>
        </authorList>
    </citation>
    <scope>NUCLEOTIDE SEQUENCE</scope>
    <source>
        <strain evidence="14">KCTC 42249</strain>
    </source>
</reference>
<feature type="region of interest" description="Disordered" evidence="11">
    <location>
        <begin position="442"/>
        <end position="470"/>
    </location>
</feature>
<feature type="transmembrane region" description="Helical" evidence="12">
    <location>
        <begin position="7"/>
        <end position="29"/>
    </location>
</feature>
<name>A0A8J3DYH3_9HYPH</name>
<reference evidence="14" key="1">
    <citation type="journal article" date="2014" name="Int. J. Syst. Evol. Microbiol.">
        <title>Complete genome sequence of Corynebacterium casei LMG S-19264T (=DSM 44701T), isolated from a smear-ripened cheese.</title>
        <authorList>
            <consortium name="US DOE Joint Genome Institute (JGI-PGF)"/>
            <person name="Walter F."/>
            <person name="Albersmeier A."/>
            <person name="Kalinowski J."/>
            <person name="Ruckert C."/>
        </authorList>
    </citation>
    <scope>NUCLEOTIDE SEQUENCE</scope>
    <source>
        <strain evidence="14">KCTC 42249</strain>
    </source>
</reference>
<dbReference type="GO" id="GO:0005506">
    <property type="term" value="F:iron ion binding"/>
    <property type="evidence" value="ECO:0007669"/>
    <property type="project" value="InterPro"/>
</dbReference>
<feature type="binding site" description="axial binding residue" evidence="10">
    <location>
        <position position="356"/>
    </location>
    <ligand>
        <name>heme c</name>
        <dbReference type="ChEBI" id="CHEBI:61717"/>
        <label>3</label>
    </ligand>
    <ligandPart>
        <name>Fe</name>
        <dbReference type="ChEBI" id="CHEBI:18248"/>
    </ligandPart>
</feature>
<sequence length="470" mass="50402">MNGSKLLRVLGALVVLVLLGIGGFIAYAWEREIPAAEPPAVSSIDPELVQRGATLAAVGNCNVCHTKEGGEVFAGGLALPTPFGTIYSTNITPDPETGIGRWSEEAFQRSMRSGVDREGRHLYPAFPFDHFTKVTDEDNRALYAYLMTRKPVKAEAQANDLPFPLNIRLAVAGWKLLFFREGVYQPDTAQSDEWNRGHYLADGLGHCGACHTPRNSLGAEKKDQLFAGGEAEGWTAYALNQNSPAPLPWDVDALTHYLANGWEEHHGVARGPMAPVTANMMSVPESDARAIATYVTSVMGEPTPERQARADKVRDQATRHPPGIQVQAAGGQTVPVAATSQDRGALIYAAACSSCHDAGRPVPYGGLPLALSTATYGPTPLNPINVILYGLPAPEGERGPIMPGFAGVLDDAQTADLLAYIRATFSDKPAWDDVQDLVRQVRSGKEHTDLQSLSSGGSAPANPTRRETSW</sequence>
<evidence type="ECO:0000259" key="13">
    <source>
        <dbReference type="PROSITE" id="PS51007"/>
    </source>
</evidence>
<dbReference type="PIRSF" id="PIRSF000018">
    <property type="entry name" value="Mb_ADH_cyt_c"/>
    <property type="match status" value="1"/>
</dbReference>
<feature type="domain" description="Cytochrome c" evidence="13">
    <location>
        <begin position="47"/>
        <end position="150"/>
    </location>
</feature>
<dbReference type="Proteomes" id="UP000630142">
    <property type="component" value="Unassembled WGS sequence"/>
</dbReference>
<evidence type="ECO:0000256" key="5">
    <source>
        <dbReference type="ARBA" id="ARBA00022729"/>
    </source>
</evidence>
<proteinExistence type="predicted"/>
<feature type="binding site" description="covalent" evidence="9">
    <location>
        <position position="64"/>
    </location>
    <ligand>
        <name>heme c</name>
        <dbReference type="ChEBI" id="CHEBI:61717"/>
        <label>1</label>
    </ligand>
</feature>
<dbReference type="RefSeq" id="WP_244641633.1">
    <property type="nucleotide sequence ID" value="NZ_BMZQ01000007.1"/>
</dbReference>
<feature type="domain" description="Cytochrome c" evidence="13">
    <location>
        <begin position="339"/>
        <end position="425"/>
    </location>
</feature>
<dbReference type="InterPro" id="IPR014353">
    <property type="entry name" value="Membr-bd_ADH_cyt_c"/>
</dbReference>
<feature type="binding site" description="axial binding residue" evidence="10">
    <location>
        <position position="211"/>
    </location>
    <ligand>
        <name>heme c</name>
        <dbReference type="ChEBI" id="CHEBI:61717"/>
        <label>2</label>
    </ligand>
    <ligandPart>
        <name>Fe</name>
        <dbReference type="ChEBI" id="CHEBI:18248"/>
    </ligandPart>
</feature>
<feature type="binding site" description="axial binding residue" evidence="10">
    <location>
        <position position="65"/>
    </location>
    <ligand>
        <name>heme c</name>
        <dbReference type="ChEBI" id="CHEBI:61717"/>
        <label>1</label>
    </ligand>
    <ligandPart>
        <name>Fe</name>
        <dbReference type="ChEBI" id="CHEBI:18248"/>
    </ligandPart>
</feature>
<comment type="cofactor">
    <cofactor evidence="9">
        <name>heme c</name>
        <dbReference type="ChEBI" id="CHEBI:61717"/>
    </cofactor>
    <text evidence="9">Binds 3 heme c groups covalently per subunit.</text>
</comment>
<evidence type="ECO:0000256" key="11">
    <source>
        <dbReference type="SAM" id="MobiDB-lite"/>
    </source>
</evidence>
<dbReference type="InterPro" id="IPR051459">
    <property type="entry name" value="Cytochrome_c-type_DH"/>
</dbReference>
<evidence type="ECO:0000256" key="2">
    <source>
        <dbReference type="ARBA" id="ARBA00022475"/>
    </source>
</evidence>
<keyword evidence="8 12" id="KW-0472">Membrane</keyword>
<keyword evidence="15" id="KW-1185">Reference proteome</keyword>
<keyword evidence="4 10" id="KW-0479">Metal-binding</keyword>
<evidence type="ECO:0000256" key="4">
    <source>
        <dbReference type="ARBA" id="ARBA00022723"/>
    </source>
</evidence>
<dbReference type="Pfam" id="PF00034">
    <property type="entry name" value="Cytochrom_C"/>
    <property type="match status" value="2"/>
</dbReference>
<accession>A0A8J3DYH3</accession>
<keyword evidence="7 10" id="KW-0408">Iron</keyword>
<keyword evidence="6" id="KW-0677">Repeat</keyword>